<dbReference type="Gene3D" id="3.60.60.10">
    <property type="entry name" value="Penicillin V Acylase, Chain A"/>
    <property type="match status" value="1"/>
</dbReference>
<dbReference type="GO" id="GO:0016805">
    <property type="term" value="F:dipeptidase activity"/>
    <property type="evidence" value="ECO:0007669"/>
    <property type="project" value="UniProtKB-KW"/>
</dbReference>
<dbReference type="InterPro" id="IPR005322">
    <property type="entry name" value="Peptidase_C69"/>
</dbReference>
<comment type="caution">
    <text evidence="2">The sequence shown here is derived from an EMBL/GenBank/DDBJ whole genome shotgun (WGS) entry which is preliminary data.</text>
</comment>
<comment type="similarity">
    <text evidence="1">Belongs to the peptidase C69 family.</text>
</comment>
<dbReference type="GO" id="GO:0006508">
    <property type="term" value="P:proteolysis"/>
    <property type="evidence" value="ECO:0007669"/>
    <property type="project" value="UniProtKB-KW"/>
</dbReference>
<protein>
    <recommendedName>
        <fullName evidence="1">Dipeptidase</fullName>
        <ecNumber evidence="1">3.4.-.-</ecNumber>
    </recommendedName>
</protein>
<dbReference type="GO" id="GO:0070004">
    <property type="term" value="F:cysteine-type exopeptidase activity"/>
    <property type="evidence" value="ECO:0007669"/>
    <property type="project" value="InterPro"/>
</dbReference>
<gene>
    <name evidence="2" type="ORF">H9865_10195</name>
</gene>
<comment type="catalytic activity">
    <reaction evidence="1">
        <text>an L-aminoacyl-L-amino acid + H2O = 2 an L-alpha-amino acid</text>
        <dbReference type="Rhea" id="RHEA:48940"/>
        <dbReference type="ChEBI" id="CHEBI:15377"/>
        <dbReference type="ChEBI" id="CHEBI:59869"/>
        <dbReference type="ChEBI" id="CHEBI:77460"/>
    </reaction>
</comment>
<reference evidence="2" key="1">
    <citation type="journal article" date="2021" name="PeerJ">
        <title>Extensive microbial diversity within the chicken gut microbiome revealed by metagenomics and culture.</title>
        <authorList>
            <person name="Gilroy R."/>
            <person name="Ravi A."/>
            <person name="Getino M."/>
            <person name="Pursley I."/>
            <person name="Horton D.L."/>
            <person name="Alikhan N.F."/>
            <person name="Baker D."/>
            <person name="Gharbi K."/>
            <person name="Hall N."/>
            <person name="Watson M."/>
            <person name="Adriaenssens E.M."/>
            <person name="Foster-Nyarko E."/>
            <person name="Jarju S."/>
            <person name="Secka A."/>
            <person name="Antonio M."/>
            <person name="Oren A."/>
            <person name="Chaudhuri R.R."/>
            <person name="La Ragione R."/>
            <person name="Hildebrand F."/>
            <person name="Pallen M.J."/>
        </authorList>
    </citation>
    <scope>NUCLEOTIDE SEQUENCE</scope>
    <source>
        <strain evidence="2">2239</strain>
    </source>
</reference>
<reference evidence="2" key="2">
    <citation type="submission" date="2021-04" db="EMBL/GenBank/DDBJ databases">
        <authorList>
            <person name="Gilroy R."/>
        </authorList>
    </citation>
    <scope>NUCLEOTIDE SEQUENCE</scope>
    <source>
        <strain evidence="2">2239</strain>
    </source>
</reference>
<organism evidence="2 3">
    <name type="scientific">Candidatus Allofournierella pullicola</name>
    <dbReference type="NCBI Taxonomy" id="2838596"/>
    <lineage>
        <taxon>Bacteria</taxon>
        <taxon>Bacillati</taxon>
        <taxon>Bacillota</taxon>
        <taxon>Clostridia</taxon>
        <taxon>Eubacteriales</taxon>
        <taxon>Oscillospiraceae</taxon>
        <taxon>Allofournierella</taxon>
    </lineage>
</organism>
<keyword evidence="1 2" id="KW-0378">Hydrolase</keyword>
<dbReference type="PANTHER" id="PTHR12994">
    <property type="entry name" value="SECERNIN"/>
    <property type="match status" value="1"/>
</dbReference>
<evidence type="ECO:0000313" key="3">
    <source>
        <dbReference type="Proteomes" id="UP000824193"/>
    </source>
</evidence>
<dbReference type="Proteomes" id="UP000824193">
    <property type="component" value="Unassembled WGS sequence"/>
</dbReference>
<accession>A0A9D2AE84</accession>
<dbReference type="PANTHER" id="PTHR12994:SF17">
    <property type="entry name" value="LD30995P"/>
    <property type="match status" value="1"/>
</dbReference>
<dbReference type="EC" id="3.4.-.-" evidence="1"/>
<evidence type="ECO:0000256" key="1">
    <source>
        <dbReference type="RuleBase" id="RU364089"/>
    </source>
</evidence>
<evidence type="ECO:0000313" key="2">
    <source>
        <dbReference type="EMBL" id="HIX06444.1"/>
    </source>
</evidence>
<keyword evidence="1 2" id="KW-0224">Dipeptidase</keyword>
<name>A0A9D2AE84_9FIRM</name>
<sequence length="408" mass="45192">MCDTLGRILRPDLALFAKNSDRSPNEPQVIEYRPARDPREKELHATYMTIGQAPHTYATLLSRPAWMWGAEMGVNEHGVCIGNEAVFTKGRYSPTGLTGMDLVRLALERSASARQAADLILELLERYGQGGNCGYDHSFFYDNAFLILDRREIWLLETAGKQWVCRKVSAGSISNRLSIGAEGDEYSAAAPFDFARRFREPLYSHFSGSKQRLAQTAPLAAKAESAADMMAALRTHRAGADPLTKGDVASVCMHAGGLVGDHTTSSMVVELGEDITVWLTGSSTPCLSLFVPWEFGAEPEAPVFPAGRAVEAAGWWRQREEFARAWIGRTPPPEFYARRDELEHSWLALPAGPQRTRRAREEAAAFFAQWAPAAQQAGPRRGAGRFLRYWENKDRALAQPEHPVVNGD</sequence>
<dbReference type="EMBL" id="DXFW01000035">
    <property type="protein sequence ID" value="HIX06444.1"/>
    <property type="molecule type" value="Genomic_DNA"/>
</dbReference>
<dbReference type="Pfam" id="PF03577">
    <property type="entry name" value="Peptidase_C69"/>
    <property type="match status" value="1"/>
</dbReference>
<dbReference type="AlphaFoldDB" id="A0A9D2AE84"/>
<keyword evidence="1" id="KW-0645">Protease</keyword>
<proteinExistence type="inferred from homology"/>